<evidence type="ECO:0000313" key="2">
    <source>
        <dbReference type="Proteomes" id="UP000800041"/>
    </source>
</evidence>
<name>A0A6G1HFQ1_9PEZI</name>
<evidence type="ECO:0000313" key="1">
    <source>
        <dbReference type="EMBL" id="KAF1991850.1"/>
    </source>
</evidence>
<gene>
    <name evidence="1" type="ORF">K402DRAFT_71461</name>
</gene>
<proteinExistence type="predicted"/>
<keyword evidence="2" id="KW-1185">Reference proteome</keyword>
<dbReference type="EMBL" id="ML977138">
    <property type="protein sequence ID" value="KAF1991850.1"/>
    <property type="molecule type" value="Genomic_DNA"/>
</dbReference>
<reference evidence="1" key="1">
    <citation type="journal article" date="2020" name="Stud. Mycol.">
        <title>101 Dothideomycetes genomes: a test case for predicting lifestyles and emergence of pathogens.</title>
        <authorList>
            <person name="Haridas S."/>
            <person name="Albert R."/>
            <person name="Binder M."/>
            <person name="Bloem J."/>
            <person name="Labutti K."/>
            <person name="Salamov A."/>
            <person name="Andreopoulos B."/>
            <person name="Baker S."/>
            <person name="Barry K."/>
            <person name="Bills G."/>
            <person name="Bluhm B."/>
            <person name="Cannon C."/>
            <person name="Castanera R."/>
            <person name="Culley D."/>
            <person name="Daum C."/>
            <person name="Ezra D."/>
            <person name="Gonzalez J."/>
            <person name="Henrissat B."/>
            <person name="Kuo A."/>
            <person name="Liang C."/>
            <person name="Lipzen A."/>
            <person name="Lutzoni F."/>
            <person name="Magnuson J."/>
            <person name="Mondo S."/>
            <person name="Nolan M."/>
            <person name="Ohm R."/>
            <person name="Pangilinan J."/>
            <person name="Park H.-J."/>
            <person name="Ramirez L."/>
            <person name="Alfaro M."/>
            <person name="Sun H."/>
            <person name="Tritt A."/>
            <person name="Yoshinaga Y."/>
            <person name="Zwiers L.-H."/>
            <person name="Turgeon B."/>
            <person name="Goodwin S."/>
            <person name="Spatafora J."/>
            <person name="Crous P."/>
            <person name="Grigoriev I."/>
        </authorList>
    </citation>
    <scope>NUCLEOTIDE SEQUENCE</scope>
    <source>
        <strain evidence="1">CBS 113979</strain>
    </source>
</reference>
<protein>
    <submittedName>
        <fullName evidence="1">Uncharacterized protein</fullName>
    </submittedName>
</protein>
<organism evidence="1 2">
    <name type="scientific">Aulographum hederae CBS 113979</name>
    <dbReference type="NCBI Taxonomy" id="1176131"/>
    <lineage>
        <taxon>Eukaryota</taxon>
        <taxon>Fungi</taxon>
        <taxon>Dikarya</taxon>
        <taxon>Ascomycota</taxon>
        <taxon>Pezizomycotina</taxon>
        <taxon>Dothideomycetes</taxon>
        <taxon>Pleosporomycetidae</taxon>
        <taxon>Aulographales</taxon>
        <taxon>Aulographaceae</taxon>
    </lineage>
</organism>
<dbReference type="AlphaFoldDB" id="A0A6G1HFQ1"/>
<sequence>MCNKRHLSSRSQGTFLILDRWHCRWHTIKPRFKREEKLQVTAEASPDHASFFMLIVSLVSSSYYASKAATSGTLAYTLGRSSTTVPK</sequence>
<accession>A0A6G1HFQ1</accession>
<dbReference type="Proteomes" id="UP000800041">
    <property type="component" value="Unassembled WGS sequence"/>
</dbReference>